<accession>A0A7X3MFH4</accession>
<proteinExistence type="predicted"/>
<gene>
    <name evidence="1" type="ORF">GN277_08755</name>
</gene>
<dbReference type="EMBL" id="WUQX01000001">
    <property type="protein sequence ID" value="MXP75466.1"/>
    <property type="molecule type" value="Genomic_DNA"/>
</dbReference>
<evidence type="ECO:0000313" key="1">
    <source>
        <dbReference type="EMBL" id="MXP75466.1"/>
    </source>
</evidence>
<evidence type="ECO:0000313" key="2">
    <source>
        <dbReference type="Proteomes" id="UP000460412"/>
    </source>
</evidence>
<comment type="caution">
    <text evidence="1">The sequence shown here is derived from an EMBL/GenBank/DDBJ whole genome shotgun (WGS) entry which is preliminary data.</text>
</comment>
<reference evidence="1 2" key="1">
    <citation type="submission" date="2019-12" db="EMBL/GenBank/DDBJ databases">
        <title>Sporaefaciens musculi gen. nov., sp. nov., a novel bacterium isolated from the caecum of an obese mouse.</title>
        <authorList>
            <person name="Rasmussen T.S."/>
            <person name="Streidl T."/>
            <person name="Hitch T.C.A."/>
            <person name="Wortmann E."/>
            <person name="Deptula P."/>
            <person name="Hansen M."/>
            <person name="Nielsen D.S."/>
            <person name="Clavel T."/>
            <person name="Vogensen F.K."/>
        </authorList>
    </citation>
    <scope>NUCLEOTIDE SEQUENCE [LARGE SCALE GENOMIC DNA]</scope>
    <source>
        <strain evidence="1 2">WCA-9-b2</strain>
    </source>
</reference>
<name>A0A7X3MFH4_9FIRM</name>
<dbReference type="Proteomes" id="UP000460412">
    <property type="component" value="Unassembled WGS sequence"/>
</dbReference>
<dbReference type="RefSeq" id="WP_159750720.1">
    <property type="nucleotide sequence ID" value="NZ_CASSPE010000190.1"/>
</dbReference>
<sequence>MSIQTKGQQKYYDFIEERVKKLRTGMIVWGSLLAVALIGMFSDVLLAIILAAVGAALAILNLKSQKALNEKLNVVEDREEFFRQLASSDLLEFKAPRLIIMKDYVLQMKEDVFIYPFSEMEKVEVGIQGKVGKTLFLTDRQGARHEIMSCMKDDGKQEEFDKVYGALIERV</sequence>
<protein>
    <submittedName>
        <fullName evidence="1">Uncharacterized protein</fullName>
    </submittedName>
</protein>
<keyword evidence="2" id="KW-1185">Reference proteome</keyword>
<dbReference type="AlphaFoldDB" id="A0A7X3MFH4"/>
<organism evidence="1 2">
    <name type="scientific">Sporofaciens musculi</name>
    <dbReference type="NCBI Taxonomy" id="2681861"/>
    <lineage>
        <taxon>Bacteria</taxon>
        <taxon>Bacillati</taxon>
        <taxon>Bacillota</taxon>
        <taxon>Clostridia</taxon>
        <taxon>Lachnospirales</taxon>
        <taxon>Lachnospiraceae</taxon>
        <taxon>Sporofaciens</taxon>
    </lineage>
</organism>